<proteinExistence type="predicted"/>
<accession>G9EIM7</accession>
<dbReference type="HOGENOM" id="CLU_2770784_0_0_6"/>
<dbReference type="Proteomes" id="UP000002770">
    <property type="component" value="Unassembled WGS sequence"/>
</dbReference>
<protein>
    <submittedName>
        <fullName evidence="1">Uncharacterized protein</fullName>
    </submittedName>
</protein>
<dbReference type="STRING" id="658187.LDG_5033"/>
<reference evidence="1 2" key="1">
    <citation type="journal article" date="2011" name="BMC Genomics">
        <title>Insight into cross-talk between intra-amoebal pathogens.</title>
        <authorList>
            <person name="Gimenez G."/>
            <person name="Bertelli C."/>
            <person name="Moliner C."/>
            <person name="Robert C."/>
            <person name="Raoult D."/>
            <person name="Fournier P.E."/>
            <person name="Greub G."/>
        </authorList>
    </citation>
    <scope>NUCLEOTIDE SEQUENCE [LARGE SCALE GENOMIC DNA]</scope>
    <source>
        <strain evidence="1 2">LLAP12</strain>
    </source>
</reference>
<dbReference type="AlphaFoldDB" id="G9EIM7"/>
<dbReference type="EMBL" id="JH413793">
    <property type="protein sequence ID" value="EHL32795.1"/>
    <property type="molecule type" value="Genomic_DNA"/>
</dbReference>
<gene>
    <name evidence="1" type="ORF">LDG_5033</name>
</gene>
<dbReference type="InParanoid" id="G9EIM7"/>
<sequence>MKSMTFYAVWVKLHIRGKSELQPLNSIKFKQIDVNQKNYLTINRVDFYLLNLEKVLLYKASIIYSPHKN</sequence>
<evidence type="ECO:0000313" key="2">
    <source>
        <dbReference type="Proteomes" id="UP000002770"/>
    </source>
</evidence>
<name>G9EIM7_9GAMM</name>
<evidence type="ECO:0000313" key="1">
    <source>
        <dbReference type="EMBL" id="EHL32795.1"/>
    </source>
</evidence>
<organism evidence="1 2">
    <name type="scientific">Legionella drancourtii LLAP12</name>
    <dbReference type="NCBI Taxonomy" id="658187"/>
    <lineage>
        <taxon>Bacteria</taxon>
        <taxon>Pseudomonadati</taxon>
        <taxon>Pseudomonadota</taxon>
        <taxon>Gammaproteobacteria</taxon>
        <taxon>Legionellales</taxon>
        <taxon>Legionellaceae</taxon>
        <taxon>Legionella</taxon>
    </lineage>
</organism>
<keyword evidence="2" id="KW-1185">Reference proteome</keyword>